<accession>A0A2H0TDD9</accession>
<name>A0A2H0TDD9_9BACT</name>
<evidence type="ECO:0000313" key="3">
    <source>
        <dbReference type="EMBL" id="PIR69562.1"/>
    </source>
</evidence>
<sequence>MKKAFITIAVISIVCLSAYSLAHAQESFQLNLYNPLGSIDSFAALAASIFRAIVIIAIPLTVIFLIWAGILFVTARGNETQLAKAKKVFVWSVIGAMVIVAAWVIAVALNNSVQNL</sequence>
<gene>
    <name evidence="3" type="ORF">COU47_02295</name>
</gene>
<proteinExistence type="predicted"/>
<comment type="caution">
    <text evidence="3">The sequence shown here is derived from an EMBL/GenBank/DDBJ whole genome shotgun (WGS) entry which is preliminary data.</text>
</comment>
<feature type="transmembrane region" description="Helical" evidence="1">
    <location>
        <begin position="48"/>
        <end position="76"/>
    </location>
</feature>
<reference evidence="4" key="1">
    <citation type="submission" date="2017-09" db="EMBL/GenBank/DDBJ databases">
        <title>Depth-based differentiation of microbial function through sediment-hosted aquifers and enrichment of novel symbionts in the deep terrestrial subsurface.</title>
        <authorList>
            <person name="Probst A.J."/>
            <person name="Ladd B."/>
            <person name="Jarett J.K."/>
            <person name="Geller-Mcgrath D.E."/>
            <person name="Sieber C.M.K."/>
            <person name="Emerson J.B."/>
            <person name="Anantharaman K."/>
            <person name="Thomas B.C."/>
            <person name="Malmstrom R."/>
            <person name="Stieglmeier M."/>
            <person name="Klingl A."/>
            <person name="Woyke T."/>
            <person name="Ryan C.M."/>
            <person name="Banfield J.F."/>
        </authorList>
    </citation>
    <scope>NUCLEOTIDE SEQUENCE [LARGE SCALE GENOMIC DNA]</scope>
</reference>
<keyword evidence="1" id="KW-0812">Transmembrane</keyword>
<keyword evidence="1" id="KW-1133">Transmembrane helix</keyword>
<organism evidence="3 4">
    <name type="scientific">Candidatus Niyogibacteria bacterium CG10_big_fil_rev_8_21_14_0_10_46_36</name>
    <dbReference type="NCBI Taxonomy" id="1974726"/>
    <lineage>
        <taxon>Bacteria</taxon>
        <taxon>Candidatus Niyogiibacteriota</taxon>
    </lineage>
</organism>
<protein>
    <submittedName>
        <fullName evidence="3">Uncharacterized protein</fullName>
    </submittedName>
</protein>
<dbReference type="InterPro" id="IPR043993">
    <property type="entry name" value="T4SS_pilin"/>
</dbReference>
<keyword evidence="2" id="KW-0732">Signal</keyword>
<evidence type="ECO:0000313" key="4">
    <source>
        <dbReference type="Proteomes" id="UP000231503"/>
    </source>
</evidence>
<dbReference type="EMBL" id="PFCO01000005">
    <property type="protein sequence ID" value="PIR69562.1"/>
    <property type="molecule type" value="Genomic_DNA"/>
</dbReference>
<dbReference type="Proteomes" id="UP000231503">
    <property type="component" value="Unassembled WGS sequence"/>
</dbReference>
<feature type="transmembrane region" description="Helical" evidence="1">
    <location>
        <begin position="88"/>
        <end position="109"/>
    </location>
</feature>
<feature type="signal peptide" evidence="2">
    <location>
        <begin position="1"/>
        <end position="24"/>
    </location>
</feature>
<dbReference type="AlphaFoldDB" id="A0A2H0TDD9"/>
<keyword evidence="1" id="KW-0472">Membrane</keyword>
<feature type="chain" id="PRO_5013769433" evidence="2">
    <location>
        <begin position="25"/>
        <end position="116"/>
    </location>
</feature>
<evidence type="ECO:0000256" key="2">
    <source>
        <dbReference type="SAM" id="SignalP"/>
    </source>
</evidence>
<evidence type="ECO:0000256" key="1">
    <source>
        <dbReference type="SAM" id="Phobius"/>
    </source>
</evidence>
<dbReference type="Pfam" id="PF18895">
    <property type="entry name" value="T4SS_pilin"/>
    <property type="match status" value="1"/>
</dbReference>